<feature type="transmembrane region" description="Helical" evidence="1">
    <location>
        <begin position="12"/>
        <end position="30"/>
    </location>
</feature>
<keyword evidence="1" id="KW-0472">Membrane</keyword>
<evidence type="ECO:0000256" key="1">
    <source>
        <dbReference type="SAM" id="Phobius"/>
    </source>
</evidence>
<feature type="transmembrane region" description="Helical" evidence="1">
    <location>
        <begin position="162"/>
        <end position="181"/>
    </location>
</feature>
<protein>
    <submittedName>
        <fullName evidence="2">PAP2 superfamily protein</fullName>
    </submittedName>
</protein>
<proteinExistence type="predicted"/>
<dbReference type="EMBL" id="FOIM01000034">
    <property type="protein sequence ID" value="SEU13153.1"/>
    <property type="molecule type" value="Genomic_DNA"/>
</dbReference>
<reference evidence="3" key="1">
    <citation type="submission" date="2016-10" db="EMBL/GenBank/DDBJ databases">
        <authorList>
            <person name="Varghese N."/>
            <person name="Submissions S."/>
        </authorList>
    </citation>
    <scope>NUCLEOTIDE SEQUENCE [LARGE SCALE GENOMIC DNA]</scope>
    <source>
        <strain evidence="3">NLAE-zl-G277</strain>
    </source>
</reference>
<name>A0A1I0JRT3_9FIRM</name>
<evidence type="ECO:0000313" key="3">
    <source>
        <dbReference type="Proteomes" id="UP000198508"/>
    </source>
</evidence>
<dbReference type="SUPFAM" id="SSF48317">
    <property type="entry name" value="Acid phosphatase/Vanadium-dependent haloperoxidase"/>
    <property type="match status" value="1"/>
</dbReference>
<accession>A0A1I0JRT3</accession>
<feature type="transmembrane region" description="Helical" evidence="1">
    <location>
        <begin position="81"/>
        <end position="102"/>
    </location>
</feature>
<dbReference type="STRING" id="460384.SAMN05216313_13453"/>
<gene>
    <name evidence="2" type="ORF">SAMN05216313_13453</name>
</gene>
<dbReference type="Proteomes" id="UP000198508">
    <property type="component" value="Unassembled WGS sequence"/>
</dbReference>
<dbReference type="AlphaFoldDB" id="A0A1I0JRT3"/>
<dbReference type="GeneID" id="93279961"/>
<keyword evidence="1" id="KW-0812">Transmembrane</keyword>
<evidence type="ECO:0000313" key="2">
    <source>
        <dbReference type="EMBL" id="SEU13153.1"/>
    </source>
</evidence>
<keyword evidence="3" id="KW-1185">Reference proteome</keyword>
<keyword evidence="1" id="KW-1133">Transmembrane helix</keyword>
<feature type="transmembrane region" description="Helical" evidence="1">
    <location>
        <begin position="187"/>
        <end position="208"/>
    </location>
</feature>
<dbReference type="InterPro" id="IPR036938">
    <property type="entry name" value="PAP2/HPO_sf"/>
</dbReference>
<sequence>MKTIAAFLRKYSHVWILSYGLIYLTWFCYLERTVTRNYHVMHVAMDDYIPFNEYFIVPYLMWFLYVAVTILYFLFTNKEDYYRLCLFLFSGMTISLIICTFFHNGTDFRPALDPDKNIFTAAVAALYQTDTPTNVFPSVHVYNSIGAHIAIVKSESLKKHRLVRIGSGILMTAICLSTVFLKQHSVIDGVGSVVMAYVIYWVVYGYGWSTENKKVTQKVLG</sequence>
<organism evidence="2 3">
    <name type="scientific">Enterocloster lavalensis</name>
    <dbReference type="NCBI Taxonomy" id="460384"/>
    <lineage>
        <taxon>Bacteria</taxon>
        <taxon>Bacillati</taxon>
        <taxon>Bacillota</taxon>
        <taxon>Clostridia</taxon>
        <taxon>Lachnospirales</taxon>
        <taxon>Lachnospiraceae</taxon>
        <taxon>Enterocloster</taxon>
    </lineage>
</organism>
<feature type="transmembrane region" description="Helical" evidence="1">
    <location>
        <begin position="51"/>
        <end position="75"/>
    </location>
</feature>
<dbReference type="RefSeq" id="WP_092369896.1">
    <property type="nucleotide sequence ID" value="NZ_FOIM01000034.1"/>
</dbReference>